<organism evidence="2 3">
    <name type="scientific">Desulfurobacterium indicum</name>
    <dbReference type="NCBI Taxonomy" id="1914305"/>
    <lineage>
        <taxon>Bacteria</taxon>
        <taxon>Pseudomonadati</taxon>
        <taxon>Aquificota</taxon>
        <taxon>Aquificia</taxon>
        <taxon>Desulfurobacteriales</taxon>
        <taxon>Desulfurobacteriaceae</taxon>
        <taxon>Desulfurobacterium</taxon>
    </lineage>
</organism>
<dbReference type="EMBL" id="MOEN01000004">
    <property type="protein sequence ID" value="OMH41055.1"/>
    <property type="molecule type" value="Genomic_DNA"/>
</dbReference>
<name>A0A1R1MML3_9BACT</name>
<dbReference type="OrthoDB" id="9771829at2"/>
<dbReference type="SUPFAM" id="SSF48695">
    <property type="entry name" value="Multiheme cytochromes"/>
    <property type="match status" value="1"/>
</dbReference>
<protein>
    <recommendedName>
        <fullName evidence="4">Doubled CXXCH motif domain-containing protein</fullName>
    </recommendedName>
</protein>
<dbReference type="Proteomes" id="UP000187408">
    <property type="component" value="Unassembled WGS sequence"/>
</dbReference>
<evidence type="ECO:0008006" key="4">
    <source>
        <dbReference type="Google" id="ProtNLM"/>
    </source>
</evidence>
<feature type="signal peptide" evidence="1">
    <location>
        <begin position="1"/>
        <end position="26"/>
    </location>
</feature>
<gene>
    <name evidence="2" type="ORF">BLW93_01670</name>
</gene>
<evidence type="ECO:0000256" key="1">
    <source>
        <dbReference type="SAM" id="SignalP"/>
    </source>
</evidence>
<feature type="chain" id="PRO_5013158995" description="Doubled CXXCH motif domain-containing protein" evidence="1">
    <location>
        <begin position="27"/>
        <end position="445"/>
    </location>
</feature>
<dbReference type="AlphaFoldDB" id="A0A1R1MML3"/>
<keyword evidence="3" id="KW-1185">Reference proteome</keyword>
<evidence type="ECO:0000313" key="2">
    <source>
        <dbReference type="EMBL" id="OMH41055.1"/>
    </source>
</evidence>
<reference evidence="2 3" key="1">
    <citation type="submission" date="2016-10" db="EMBL/GenBank/DDBJ databases">
        <title>Genome sequence of a sulfur-reducing bacterium Desulfurobacterium indicum K6013.</title>
        <authorList>
            <person name="Cao J."/>
            <person name="Shao Z."/>
            <person name="Alain K."/>
            <person name="Jebbar M."/>
        </authorList>
    </citation>
    <scope>NUCLEOTIDE SEQUENCE [LARGE SCALE GENOMIC DNA]</scope>
    <source>
        <strain evidence="2 3">K6013</strain>
    </source>
</reference>
<dbReference type="STRING" id="1914305.BLW93_01670"/>
<accession>A0A1R1MML3</accession>
<dbReference type="InterPro" id="IPR036280">
    <property type="entry name" value="Multihaem_cyt_sf"/>
</dbReference>
<comment type="caution">
    <text evidence="2">The sequence shown here is derived from an EMBL/GenBank/DDBJ whole genome shotgun (WGS) entry which is preliminary data.</text>
</comment>
<evidence type="ECO:0000313" key="3">
    <source>
        <dbReference type="Proteomes" id="UP000187408"/>
    </source>
</evidence>
<dbReference type="RefSeq" id="WP_076712384.1">
    <property type="nucleotide sequence ID" value="NZ_MOEN01000004.1"/>
</dbReference>
<sequence length="445" mass="48030">MRRKLLLGTLAVLASSGFILYQNASAVVGPCVNCHTMHNSQHGVYPWDSNASYTTGTVSSTNVVPMTFSNSTTPIRNLLRGDCRYCHTYGEAPKAGTLYYGDHLWPYVDSTTQPEYPSTGDAYTTGNYSTATWGQNRALAGGSFYWGRTQDSRFSHNVADLGMPPDPNIGLTPPGWDANATHFTDAIFGSKVANGEATWTHQLTCAGVYGCHGRHNASTLDSFAGINGAHHSNMYGWVNGTGTIGNSYRFLAGIAGYEHNYYEYAAVADANGVSHNIYYGVNRASEDPTTANPHTISYLCAECHGIFHSGAEVSRDPTAIDSPIGTPWLRHPTDFDLSNAGPATIGVDGHTDVEYKYYNGGNPTSAPYSMFAPVATDNYTLLTDNTISWTGDDAIVTCVSCHRAHGSPYYDLLRWDYSTCTADSASTNATLMNECGCMVCHTTKG</sequence>
<keyword evidence="1" id="KW-0732">Signal</keyword>
<proteinExistence type="predicted"/>